<comment type="caution">
    <text evidence="3">The sequence shown here is derived from an EMBL/GenBank/DDBJ whole genome shotgun (WGS) entry which is preliminary data.</text>
</comment>
<protein>
    <submittedName>
        <fullName evidence="3">VOC family protein</fullName>
    </submittedName>
</protein>
<dbReference type="EMBL" id="QYAC01000002">
    <property type="protein sequence ID" value="MBL3678658.1"/>
    <property type="molecule type" value="Genomic_DNA"/>
</dbReference>
<dbReference type="InterPro" id="IPR018146">
    <property type="entry name" value="Glyoxalase_1_CS"/>
</dbReference>
<dbReference type="Proteomes" id="UP001645859">
    <property type="component" value="Unassembled WGS sequence"/>
</dbReference>
<dbReference type="InterPro" id="IPR029068">
    <property type="entry name" value="Glyas_Bleomycin-R_OHBP_Dase"/>
</dbReference>
<evidence type="ECO:0000259" key="2">
    <source>
        <dbReference type="PROSITE" id="PS51819"/>
    </source>
</evidence>
<dbReference type="PANTHER" id="PTHR43279">
    <property type="entry name" value="CATECHOL-2,3-DIOXYGENASE"/>
    <property type="match status" value="1"/>
</dbReference>
<gene>
    <name evidence="3" type="ORF">D3230_05015</name>
</gene>
<keyword evidence="4" id="KW-1185">Reference proteome</keyword>
<dbReference type="Pfam" id="PF00903">
    <property type="entry name" value="Glyoxalase"/>
    <property type="match status" value="2"/>
</dbReference>
<accession>A0ABS1SDP4</accession>
<dbReference type="RefSeq" id="WP_202343911.1">
    <property type="nucleotide sequence ID" value="NZ_BAAAPI010000008.1"/>
</dbReference>
<dbReference type="PANTHER" id="PTHR43279:SF1">
    <property type="entry name" value="CATECHOL-2,3-DIOXYGENASE"/>
    <property type="match status" value="1"/>
</dbReference>
<dbReference type="CDD" id="cd16359">
    <property type="entry name" value="VOC_BsCatE_like_C"/>
    <property type="match status" value="1"/>
</dbReference>
<feature type="domain" description="VOC" evidence="2">
    <location>
        <begin position="13"/>
        <end position="130"/>
    </location>
</feature>
<dbReference type="InterPro" id="IPR004360">
    <property type="entry name" value="Glyas_Fos-R_dOase_dom"/>
</dbReference>
<dbReference type="PROSITE" id="PS51819">
    <property type="entry name" value="VOC"/>
    <property type="match status" value="2"/>
</dbReference>
<feature type="domain" description="VOC" evidence="2">
    <location>
        <begin position="175"/>
        <end position="293"/>
    </location>
</feature>
<reference evidence="3 4" key="1">
    <citation type="submission" date="2018-09" db="EMBL/GenBank/DDBJ databases">
        <title>Comparative genomics of Leucobacter spp.</title>
        <authorList>
            <person name="Reis A.C."/>
            <person name="Kolvenbach B.A."/>
            <person name="Corvini P.F.X."/>
            <person name="Nunes O.C."/>
        </authorList>
    </citation>
    <scope>NUCLEOTIDE SEQUENCE [LARGE SCALE GENOMIC DNA]</scope>
    <source>
        <strain evidence="3 4">TAN 31504</strain>
    </source>
</reference>
<keyword evidence="1" id="KW-0479">Metal-binding</keyword>
<evidence type="ECO:0000313" key="3">
    <source>
        <dbReference type="EMBL" id="MBL3678658.1"/>
    </source>
</evidence>
<evidence type="ECO:0000313" key="4">
    <source>
        <dbReference type="Proteomes" id="UP001645859"/>
    </source>
</evidence>
<name>A0ABS1SDP4_9MICO</name>
<proteinExistence type="predicted"/>
<sequence length="293" mass="30820">MPTAADLLPDATAMGPVTLAVADLDRMIAFYHGGVGLSVLAQDRGTAVLGRGGIPTLLLDQDGTLAHAPATAAGLYHTAFLFDTAANLASAVNSVARQPRAVFQGSADHLVSEAFYFADPEGNGVELYVDRPRDVWRIEPSGDIAMATLALDPNAYLREHLTEAGAAAVADSPARVGHVHLKVGDLAAARQFYVDTLGFAVTASYGQQALFVSAGGYHHHVGMNTWESRGAGERSPALGLGEVTIELPDHDAIAALTERVHSRGITHAFDGAELTVHDPWRNRIRVTSATDAG</sequence>
<dbReference type="PROSITE" id="PS00934">
    <property type="entry name" value="GLYOXALASE_I_1"/>
    <property type="match status" value="1"/>
</dbReference>
<evidence type="ECO:0000256" key="1">
    <source>
        <dbReference type="ARBA" id="ARBA00022723"/>
    </source>
</evidence>
<dbReference type="Gene3D" id="3.10.180.10">
    <property type="entry name" value="2,3-Dihydroxybiphenyl 1,2-Dioxygenase, domain 1"/>
    <property type="match status" value="2"/>
</dbReference>
<dbReference type="SUPFAM" id="SSF54593">
    <property type="entry name" value="Glyoxalase/Bleomycin resistance protein/Dihydroxybiphenyl dioxygenase"/>
    <property type="match status" value="2"/>
</dbReference>
<dbReference type="InterPro" id="IPR037523">
    <property type="entry name" value="VOC_core"/>
</dbReference>
<organism evidence="3 4">
    <name type="scientific">Leucobacter chromiireducens subsp. solipictus</name>
    <dbReference type="NCBI Taxonomy" id="398235"/>
    <lineage>
        <taxon>Bacteria</taxon>
        <taxon>Bacillati</taxon>
        <taxon>Actinomycetota</taxon>
        <taxon>Actinomycetes</taxon>
        <taxon>Micrococcales</taxon>
        <taxon>Microbacteriaceae</taxon>
        <taxon>Leucobacter</taxon>
    </lineage>
</organism>